<organism evidence="1 2">
    <name type="scientific">Paludibacterium purpuratum</name>
    <dbReference type="NCBI Taxonomy" id="1144873"/>
    <lineage>
        <taxon>Bacteria</taxon>
        <taxon>Pseudomonadati</taxon>
        <taxon>Pseudomonadota</taxon>
        <taxon>Betaproteobacteria</taxon>
        <taxon>Neisseriales</taxon>
        <taxon>Chromobacteriaceae</taxon>
        <taxon>Paludibacterium</taxon>
    </lineage>
</organism>
<protein>
    <submittedName>
        <fullName evidence="1">Uncharacterized protein</fullName>
    </submittedName>
</protein>
<evidence type="ECO:0000313" key="2">
    <source>
        <dbReference type="Proteomes" id="UP000295611"/>
    </source>
</evidence>
<reference evidence="1 2" key="1">
    <citation type="submission" date="2019-03" db="EMBL/GenBank/DDBJ databases">
        <title>Genomic Encyclopedia of Type Strains, Phase III (KMG-III): the genomes of soil and plant-associated and newly described type strains.</title>
        <authorList>
            <person name="Whitman W."/>
        </authorList>
    </citation>
    <scope>NUCLEOTIDE SEQUENCE [LARGE SCALE GENOMIC DNA]</scope>
    <source>
        <strain evidence="1 2">CECT 8976</strain>
    </source>
</reference>
<dbReference type="Proteomes" id="UP000295611">
    <property type="component" value="Unassembled WGS sequence"/>
</dbReference>
<proteinExistence type="predicted"/>
<name>A0A4R7AZQ3_9NEIS</name>
<dbReference type="AlphaFoldDB" id="A0A4R7AZQ3"/>
<accession>A0A4R7AZQ3</accession>
<sequence length="358" mass="38396">MKPQQGDQPYSISVVGGEPMDAEPLALFARPVEAHLMYRNNSAPVEGESITFVVMSSGSLDRPKIRRHGGEEAWDVFAAVTTDARGNASVDARAGSDVGAFQLKVQHALAYNTPVYQALRVSGAVTPPPQVSTLTITQGDRQTGFKDDQSFSAAVQVQAKNWAGQGVENASVLFTIGGNTGTKFEDSDTAEIRVLTTVNGRTIALPLIPGSRPGRLSISASCPDSPQCPPVQFDLALAPPVGDFHFCAVSEPVPIPHGSIWSEPFCLQDNNGGSWPYIPVDAVIETGYPSTFFFGTPTDKHPSILVYPEEASPGQYRIPVTAVDQLAPESPDGALRLSIHGHVDAWKSYRLQFVTSRH</sequence>
<evidence type="ECO:0000313" key="1">
    <source>
        <dbReference type="EMBL" id="TDR73909.1"/>
    </source>
</evidence>
<keyword evidence="2" id="KW-1185">Reference proteome</keyword>
<dbReference type="EMBL" id="SNZP01000012">
    <property type="protein sequence ID" value="TDR73909.1"/>
    <property type="molecule type" value="Genomic_DNA"/>
</dbReference>
<comment type="caution">
    <text evidence="1">The sequence shown here is derived from an EMBL/GenBank/DDBJ whole genome shotgun (WGS) entry which is preliminary data.</text>
</comment>
<dbReference type="RefSeq" id="WP_133682589.1">
    <property type="nucleotide sequence ID" value="NZ_SNZP01000012.1"/>
</dbReference>
<gene>
    <name evidence="1" type="ORF">DFP86_112113</name>
</gene>